<dbReference type="GO" id="GO:0005886">
    <property type="term" value="C:plasma membrane"/>
    <property type="evidence" value="ECO:0007669"/>
    <property type="project" value="TreeGrafter"/>
</dbReference>
<dbReference type="PROSITE" id="PS00211">
    <property type="entry name" value="ABC_TRANSPORTER_1"/>
    <property type="match status" value="1"/>
</dbReference>
<feature type="domain" description="ABC transporter" evidence="5">
    <location>
        <begin position="1"/>
        <end position="235"/>
    </location>
</feature>
<dbReference type="InterPro" id="IPR027417">
    <property type="entry name" value="P-loop_NTPase"/>
</dbReference>
<keyword evidence="4 6" id="KW-0067">ATP-binding</keyword>
<dbReference type="InterPro" id="IPR015854">
    <property type="entry name" value="ABC_transpr_LolD-like"/>
</dbReference>
<dbReference type="AlphaFoldDB" id="A0A974SL85"/>
<dbReference type="SUPFAM" id="SSF52540">
    <property type="entry name" value="P-loop containing nucleoside triphosphate hydrolases"/>
    <property type="match status" value="1"/>
</dbReference>
<comment type="similarity">
    <text evidence="1">Belongs to the ABC transporter superfamily.</text>
</comment>
<dbReference type="PROSITE" id="PS50893">
    <property type="entry name" value="ABC_TRANSPORTER_2"/>
    <property type="match status" value="1"/>
</dbReference>
<sequence length="235" mass="25418">MEVRGAGKAYLSAGSTVNALADMTLALRAGELTGIVGPSGSGKTTFLMIAGLLEPPSTGAVLFRGQPIADARTRLNSLRDFRRTHVGFIFQKANLIPFLTAVENVQIALEINDVRPKAARAKARDLLARFGLEQRENNYPTQLSGGEQQRVSIARALANDPVLLLADEPTAALDGARGRQVMQEFRKLADERQVAVCVVTHDPRWSDIFDRIVEMSDGRMTTVRPGGAPTAPVEL</sequence>
<keyword evidence="7" id="KW-1185">Reference proteome</keyword>
<accession>A0A974SL85</accession>
<evidence type="ECO:0000313" key="7">
    <source>
        <dbReference type="Proteomes" id="UP000596427"/>
    </source>
</evidence>
<dbReference type="KEGG" id="xdi:EZH22_13375"/>
<evidence type="ECO:0000256" key="4">
    <source>
        <dbReference type="ARBA" id="ARBA00022840"/>
    </source>
</evidence>
<evidence type="ECO:0000256" key="1">
    <source>
        <dbReference type="ARBA" id="ARBA00005417"/>
    </source>
</evidence>
<evidence type="ECO:0000259" key="5">
    <source>
        <dbReference type="PROSITE" id="PS50893"/>
    </source>
</evidence>
<keyword evidence="2" id="KW-0813">Transport</keyword>
<dbReference type="InterPro" id="IPR017911">
    <property type="entry name" value="MacB-like_ATP-bd"/>
</dbReference>
<dbReference type="GO" id="GO:0016887">
    <property type="term" value="F:ATP hydrolysis activity"/>
    <property type="evidence" value="ECO:0007669"/>
    <property type="project" value="InterPro"/>
</dbReference>
<dbReference type="InterPro" id="IPR003593">
    <property type="entry name" value="AAA+_ATPase"/>
</dbReference>
<name>A0A974SL85_9HYPH</name>
<protein>
    <submittedName>
        <fullName evidence="6">ABC transporter ATP-binding protein</fullName>
    </submittedName>
</protein>
<keyword evidence="3" id="KW-0547">Nucleotide-binding</keyword>
<evidence type="ECO:0000313" key="6">
    <source>
        <dbReference type="EMBL" id="QRG09625.1"/>
    </source>
</evidence>
<dbReference type="SMART" id="SM00382">
    <property type="entry name" value="AAA"/>
    <property type="match status" value="1"/>
</dbReference>
<proteinExistence type="inferred from homology"/>
<dbReference type="GO" id="GO:0005524">
    <property type="term" value="F:ATP binding"/>
    <property type="evidence" value="ECO:0007669"/>
    <property type="project" value="UniProtKB-KW"/>
</dbReference>
<dbReference type="InterPro" id="IPR003439">
    <property type="entry name" value="ABC_transporter-like_ATP-bd"/>
</dbReference>
<evidence type="ECO:0000256" key="2">
    <source>
        <dbReference type="ARBA" id="ARBA00022448"/>
    </source>
</evidence>
<dbReference type="CDD" id="cd03255">
    <property type="entry name" value="ABC_MJ0796_LolCDE_FtsE"/>
    <property type="match status" value="1"/>
</dbReference>
<dbReference type="GO" id="GO:0022857">
    <property type="term" value="F:transmembrane transporter activity"/>
    <property type="evidence" value="ECO:0007669"/>
    <property type="project" value="TreeGrafter"/>
</dbReference>
<dbReference type="Gene3D" id="3.40.50.300">
    <property type="entry name" value="P-loop containing nucleotide triphosphate hydrolases"/>
    <property type="match status" value="1"/>
</dbReference>
<dbReference type="Proteomes" id="UP000596427">
    <property type="component" value="Chromosome"/>
</dbReference>
<organism evidence="6 7">
    <name type="scientific">Xanthobacter dioxanivorans</name>
    <dbReference type="NCBI Taxonomy" id="2528964"/>
    <lineage>
        <taxon>Bacteria</taxon>
        <taxon>Pseudomonadati</taxon>
        <taxon>Pseudomonadota</taxon>
        <taxon>Alphaproteobacteria</taxon>
        <taxon>Hyphomicrobiales</taxon>
        <taxon>Xanthobacteraceae</taxon>
        <taxon>Xanthobacter</taxon>
    </lineage>
</organism>
<dbReference type="PANTHER" id="PTHR24220">
    <property type="entry name" value="IMPORT ATP-BINDING PROTEIN"/>
    <property type="match status" value="1"/>
</dbReference>
<reference evidence="6 7" key="1">
    <citation type="submission" date="2020-10" db="EMBL/GenBank/DDBJ databases">
        <title>Degradation of 1,4-Dioxane by Xanthobacter sp. YN2, via a Novel Group-2 Soluble Di-Iron Monooxygenase.</title>
        <authorList>
            <person name="Ma F."/>
            <person name="Wang Y."/>
            <person name="Yang J."/>
            <person name="Guo H."/>
            <person name="Su D."/>
            <person name="Yu L."/>
        </authorList>
    </citation>
    <scope>NUCLEOTIDE SEQUENCE [LARGE SCALE GENOMIC DNA]</scope>
    <source>
        <strain evidence="6 7">YN2</strain>
    </source>
</reference>
<dbReference type="Pfam" id="PF00005">
    <property type="entry name" value="ABC_tran"/>
    <property type="match status" value="1"/>
</dbReference>
<gene>
    <name evidence="6" type="ORF">EZH22_13375</name>
</gene>
<evidence type="ECO:0000256" key="3">
    <source>
        <dbReference type="ARBA" id="ARBA00022741"/>
    </source>
</evidence>
<dbReference type="InterPro" id="IPR017871">
    <property type="entry name" value="ABC_transporter-like_CS"/>
</dbReference>
<dbReference type="EMBL" id="CP063362">
    <property type="protein sequence ID" value="QRG09625.1"/>
    <property type="molecule type" value="Genomic_DNA"/>
</dbReference>
<dbReference type="PANTHER" id="PTHR24220:SF86">
    <property type="entry name" value="ABC TRANSPORTER ABCH.1"/>
    <property type="match status" value="1"/>
</dbReference>